<name>A0A9Q0GAF3_9ROSI</name>
<dbReference type="InterPro" id="IPR036955">
    <property type="entry name" value="AP2/ERF_dom_sf"/>
</dbReference>
<dbReference type="InterPro" id="IPR001471">
    <property type="entry name" value="AP2/ERF_dom"/>
</dbReference>
<reference evidence="9" key="2">
    <citation type="journal article" date="2023" name="Plants (Basel)">
        <title>Annotation of the Turnera subulata (Passifloraceae) Draft Genome Reveals the S-Locus Evolved after the Divergence of Turneroideae from Passifloroideae in a Stepwise Manner.</title>
        <authorList>
            <person name="Henning P.M."/>
            <person name="Roalson E.H."/>
            <person name="Mir W."/>
            <person name="McCubbin A.G."/>
            <person name="Shore J.S."/>
        </authorList>
    </citation>
    <scope>NUCLEOTIDE SEQUENCE</scope>
    <source>
        <strain evidence="9">F60SS</strain>
    </source>
</reference>
<evidence type="ECO:0000256" key="6">
    <source>
        <dbReference type="ARBA" id="ARBA00023242"/>
    </source>
</evidence>
<accession>A0A9Q0GAF3</accession>
<feature type="domain" description="AP2/ERF" evidence="8">
    <location>
        <begin position="347"/>
        <end position="410"/>
    </location>
</feature>
<dbReference type="Pfam" id="PF00847">
    <property type="entry name" value="AP2"/>
    <property type="match status" value="2"/>
</dbReference>
<evidence type="ECO:0000313" key="10">
    <source>
        <dbReference type="Proteomes" id="UP001141552"/>
    </source>
</evidence>
<evidence type="ECO:0000256" key="3">
    <source>
        <dbReference type="ARBA" id="ARBA00023015"/>
    </source>
</evidence>
<evidence type="ECO:0000256" key="2">
    <source>
        <dbReference type="ARBA" id="ARBA00022737"/>
    </source>
</evidence>
<reference evidence="9" key="1">
    <citation type="submission" date="2022-02" db="EMBL/GenBank/DDBJ databases">
        <authorList>
            <person name="Henning P.M."/>
            <person name="McCubbin A.G."/>
            <person name="Shore J.S."/>
        </authorList>
    </citation>
    <scope>NUCLEOTIDE SEQUENCE</scope>
    <source>
        <strain evidence="9">F60SS</strain>
        <tissue evidence="9">Leaves</tissue>
    </source>
</reference>
<keyword evidence="2" id="KW-0677">Repeat</keyword>
<dbReference type="PRINTS" id="PR00367">
    <property type="entry name" value="ETHRSPELEMNT"/>
</dbReference>
<sequence>MKSMNDSNNGCNNSSSSNNSWLGFSLSPHMKMEISSSDPQHHHQQYHHHQQTNASSAAAVAAPNALPSSFYLSASSSPYNTAGICYGVGENGAFHSSLSVMPLRSDGSLCIMEALTRSHPQGMVPSSSPKLEDFLGGATMEGHDYGNREAETMALSLDSMYYQQNTEPDTNRQHSLELHESLRQQNQQFPVQTHPYFTGMPCQGMYQTTLEEETKGTQLADCNNSPVPQLGDDGIPCFKNWVTRNYSTNNNALVEQHIPTSMVDEGVLVSASAGGAMGCGDLQSLSLSMSPGSQSSCVTATRQISSPTAGTECVVAVETKKRGPAKGGQKQTVHRKSIDTFGQRTSQYRGVTRHRWTGRYEAHLWDNSCKKEGQTRKGRQGGYDMEEKAARAYDLAALKYWGPSTHINFPLENYQEELEEMKNMSRQEYVAHLRRKSSGFSRGASMYRGVTRHHQHGRWQARIGRVAGNKDLYLGTFSTQEEAAEAYDIAAIKFRGVNAVTNFDITRYDVERIMASNTLLAGELARRNKDTESSNEAIEYDPSAQNSGETIQIENANGHAADWKMVLYQSAQEQHPNNACLDHSLDHNKSINAGNYRGSAFSVAIGDFIGADHTVNSTHQAVADESVKLGAHFSNSSSLVTSVNSSREASPDKTGPSMLFAKPPLASKFINPASGVSAPWFQSAAQLRPAAISMSHLPVFAAWNDT</sequence>
<feature type="domain" description="AP2/ERF" evidence="8">
    <location>
        <begin position="446"/>
        <end position="504"/>
    </location>
</feature>
<feature type="region of interest" description="Disordered" evidence="7">
    <location>
        <begin position="32"/>
        <end position="59"/>
    </location>
</feature>
<dbReference type="Proteomes" id="UP001141552">
    <property type="component" value="Unassembled WGS sequence"/>
</dbReference>
<dbReference type="InterPro" id="IPR016177">
    <property type="entry name" value="DNA-bd_dom_sf"/>
</dbReference>
<feature type="region of interest" description="Disordered" evidence="7">
    <location>
        <begin position="525"/>
        <end position="548"/>
    </location>
</feature>
<evidence type="ECO:0000313" key="9">
    <source>
        <dbReference type="EMBL" id="KAJ4845182.1"/>
    </source>
</evidence>
<evidence type="ECO:0000256" key="4">
    <source>
        <dbReference type="ARBA" id="ARBA00023125"/>
    </source>
</evidence>
<dbReference type="AlphaFoldDB" id="A0A9Q0GAF3"/>
<dbReference type="CDD" id="cd00018">
    <property type="entry name" value="AP2"/>
    <property type="match status" value="2"/>
</dbReference>
<evidence type="ECO:0000256" key="7">
    <source>
        <dbReference type="SAM" id="MobiDB-lite"/>
    </source>
</evidence>
<dbReference type="PROSITE" id="PS51032">
    <property type="entry name" value="AP2_ERF"/>
    <property type="match status" value="2"/>
</dbReference>
<dbReference type="GO" id="GO:0005634">
    <property type="term" value="C:nucleus"/>
    <property type="evidence" value="ECO:0007669"/>
    <property type="project" value="UniProtKB-SubCell"/>
</dbReference>
<keyword evidence="6" id="KW-0539">Nucleus</keyword>
<keyword evidence="5" id="KW-0804">Transcription</keyword>
<comment type="caution">
    <text evidence="9">The sequence shown here is derived from an EMBL/GenBank/DDBJ whole genome shotgun (WGS) entry which is preliminary data.</text>
</comment>
<evidence type="ECO:0000259" key="8">
    <source>
        <dbReference type="PROSITE" id="PS51032"/>
    </source>
</evidence>
<dbReference type="PANTHER" id="PTHR32467:SF157">
    <property type="entry name" value="AP2-LIKE ETHYLENE-RESPONSIVE TRANSCRIPTION FACTOR CRL5"/>
    <property type="match status" value="1"/>
</dbReference>
<dbReference type="FunFam" id="3.30.730.10:FF:000003">
    <property type="entry name" value="AP2-like ethylene-responsive transcription factor ANT"/>
    <property type="match status" value="1"/>
</dbReference>
<dbReference type="OrthoDB" id="207175at2759"/>
<proteinExistence type="predicted"/>
<keyword evidence="10" id="KW-1185">Reference proteome</keyword>
<dbReference type="Gene3D" id="3.30.730.10">
    <property type="entry name" value="AP2/ERF domain"/>
    <property type="match status" value="2"/>
</dbReference>
<gene>
    <name evidence="9" type="ORF">Tsubulata_013708</name>
</gene>
<keyword evidence="4" id="KW-0238">DNA-binding</keyword>
<dbReference type="EMBL" id="JAKUCV010001753">
    <property type="protein sequence ID" value="KAJ4845182.1"/>
    <property type="molecule type" value="Genomic_DNA"/>
</dbReference>
<organism evidence="9 10">
    <name type="scientific">Turnera subulata</name>
    <dbReference type="NCBI Taxonomy" id="218843"/>
    <lineage>
        <taxon>Eukaryota</taxon>
        <taxon>Viridiplantae</taxon>
        <taxon>Streptophyta</taxon>
        <taxon>Embryophyta</taxon>
        <taxon>Tracheophyta</taxon>
        <taxon>Spermatophyta</taxon>
        <taxon>Magnoliopsida</taxon>
        <taxon>eudicotyledons</taxon>
        <taxon>Gunneridae</taxon>
        <taxon>Pentapetalae</taxon>
        <taxon>rosids</taxon>
        <taxon>fabids</taxon>
        <taxon>Malpighiales</taxon>
        <taxon>Passifloraceae</taxon>
        <taxon>Turnera</taxon>
    </lineage>
</organism>
<dbReference type="GO" id="GO:0003700">
    <property type="term" value="F:DNA-binding transcription factor activity"/>
    <property type="evidence" value="ECO:0007669"/>
    <property type="project" value="InterPro"/>
</dbReference>
<comment type="subcellular location">
    <subcellularLocation>
        <location evidence="1">Nucleus</location>
    </subcellularLocation>
</comment>
<dbReference type="FunFam" id="3.30.730.10:FF:000002">
    <property type="entry name" value="AP2-like ethylene-responsive transcription factor"/>
    <property type="match status" value="1"/>
</dbReference>
<dbReference type="SUPFAM" id="SSF54171">
    <property type="entry name" value="DNA-binding domain"/>
    <property type="match status" value="2"/>
</dbReference>
<protein>
    <recommendedName>
        <fullName evidence="8">AP2/ERF domain-containing protein</fullName>
    </recommendedName>
</protein>
<dbReference type="GO" id="GO:0003677">
    <property type="term" value="F:DNA binding"/>
    <property type="evidence" value="ECO:0007669"/>
    <property type="project" value="UniProtKB-KW"/>
</dbReference>
<evidence type="ECO:0000256" key="1">
    <source>
        <dbReference type="ARBA" id="ARBA00004123"/>
    </source>
</evidence>
<dbReference type="SMART" id="SM00380">
    <property type="entry name" value="AP2"/>
    <property type="match status" value="2"/>
</dbReference>
<evidence type="ECO:0000256" key="5">
    <source>
        <dbReference type="ARBA" id="ARBA00023163"/>
    </source>
</evidence>
<dbReference type="PANTHER" id="PTHR32467">
    <property type="entry name" value="AP2-LIKE ETHYLENE-RESPONSIVE TRANSCRIPTION FACTOR"/>
    <property type="match status" value="1"/>
</dbReference>
<keyword evidence="3" id="KW-0805">Transcription regulation</keyword>